<dbReference type="EMBL" id="CAFBMB010000021">
    <property type="protein sequence ID" value="CAB4892022.1"/>
    <property type="molecule type" value="Genomic_DNA"/>
</dbReference>
<name>A0A6J7F6S1_9ZZZZ</name>
<protein>
    <submittedName>
        <fullName evidence="2">Unannotated protein</fullName>
    </submittedName>
</protein>
<accession>A0A6J7F6S1</accession>
<keyword evidence="1" id="KW-0472">Membrane</keyword>
<organism evidence="2">
    <name type="scientific">freshwater metagenome</name>
    <dbReference type="NCBI Taxonomy" id="449393"/>
    <lineage>
        <taxon>unclassified sequences</taxon>
        <taxon>metagenomes</taxon>
        <taxon>ecological metagenomes</taxon>
    </lineage>
</organism>
<reference evidence="2" key="1">
    <citation type="submission" date="2020-05" db="EMBL/GenBank/DDBJ databases">
        <authorList>
            <person name="Chiriac C."/>
            <person name="Salcher M."/>
            <person name="Ghai R."/>
            <person name="Kavagutti S V."/>
        </authorList>
    </citation>
    <scope>NUCLEOTIDE SEQUENCE</scope>
</reference>
<dbReference type="AlphaFoldDB" id="A0A6J7F6S1"/>
<evidence type="ECO:0000256" key="1">
    <source>
        <dbReference type="SAM" id="Phobius"/>
    </source>
</evidence>
<sequence>MLVALELFFIGLLALAALAIAWTAIVVVYKLFKGQR</sequence>
<keyword evidence="1" id="KW-1133">Transmembrane helix</keyword>
<keyword evidence="1" id="KW-0812">Transmembrane</keyword>
<feature type="transmembrane region" description="Helical" evidence="1">
    <location>
        <begin position="6"/>
        <end position="32"/>
    </location>
</feature>
<evidence type="ECO:0000313" key="2">
    <source>
        <dbReference type="EMBL" id="CAB4892022.1"/>
    </source>
</evidence>
<gene>
    <name evidence="2" type="ORF">UFOPK3516_00452</name>
</gene>
<proteinExistence type="predicted"/>